<dbReference type="Proteomes" id="UP001589709">
    <property type="component" value="Unassembled WGS sequence"/>
</dbReference>
<gene>
    <name evidence="2" type="ORF">ACFF45_21615</name>
</gene>
<dbReference type="Pfam" id="PF19671">
    <property type="entry name" value="DUF6174"/>
    <property type="match status" value="1"/>
</dbReference>
<name>A0ABV5N4X0_9ACTN</name>
<keyword evidence="3" id="KW-1185">Reference proteome</keyword>
<organism evidence="2 3">
    <name type="scientific">Streptomyces cinereospinus</name>
    <dbReference type="NCBI Taxonomy" id="285561"/>
    <lineage>
        <taxon>Bacteria</taxon>
        <taxon>Bacillati</taxon>
        <taxon>Actinomycetota</taxon>
        <taxon>Actinomycetes</taxon>
        <taxon>Kitasatosporales</taxon>
        <taxon>Streptomycetaceae</taxon>
        <taxon>Streptomyces</taxon>
    </lineage>
</organism>
<dbReference type="EMBL" id="JBHMCY010000042">
    <property type="protein sequence ID" value="MFB9465242.1"/>
    <property type="molecule type" value="Genomic_DNA"/>
</dbReference>
<protein>
    <submittedName>
        <fullName evidence="2">DUF6174 domain-containing protein</fullName>
    </submittedName>
</protein>
<dbReference type="InterPro" id="IPR046172">
    <property type="entry name" value="DUF6174"/>
</dbReference>
<proteinExistence type="predicted"/>
<sequence>MTRARLRIRTVFAPVLTGGLMCATAACGGGTSPARPSPEWHEPSSYTYTLRSAQGERPLIGTFRVTVTDGAVTAAAGLDVSGRRVARHNPGAVPTLGELLAELAQARRDGADTAEAEYAADGHPVRITLDWERNALDDEAAYVISGYRAGRWATAPQPGSTR</sequence>
<dbReference type="RefSeq" id="WP_381348073.1">
    <property type="nucleotide sequence ID" value="NZ_JBHMCY010000042.1"/>
</dbReference>
<feature type="chain" id="PRO_5046948352" evidence="1">
    <location>
        <begin position="26"/>
        <end position="162"/>
    </location>
</feature>
<comment type="caution">
    <text evidence="2">The sequence shown here is derived from an EMBL/GenBank/DDBJ whole genome shotgun (WGS) entry which is preliminary data.</text>
</comment>
<accession>A0ABV5N4X0</accession>
<keyword evidence="1" id="KW-0732">Signal</keyword>
<feature type="signal peptide" evidence="1">
    <location>
        <begin position="1"/>
        <end position="25"/>
    </location>
</feature>
<evidence type="ECO:0000313" key="2">
    <source>
        <dbReference type="EMBL" id="MFB9465242.1"/>
    </source>
</evidence>
<evidence type="ECO:0000256" key="1">
    <source>
        <dbReference type="SAM" id="SignalP"/>
    </source>
</evidence>
<dbReference type="PROSITE" id="PS51257">
    <property type="entry name" value="PROKAR_LIPOPROTEIN"/>
    <property type="match status" value="1"/>
</dbReference>
<reference evidence="2 3" key="1">
    <citation type="submission" date="2024-09" db="EMBL/GenBank/DDBJ databases">
        <authorList>
            <person name="Sun Q."/>
            <person name="Mori K."/>
        </authorList>
    </citation>
    <scope>NUCLEOTIDE SEQUENCE [LARGE SCALE GENOMIC DNA]</scope>
    <source>
        <strain evidence="2 3">JCM 6917</strain>
    </source>
</reference>
<evidence type="ECO:0000313" key="3">
    <source>
        <dbReference type="Proteomes" id="UP001589709"/>
    </source>
</evidence>